<organism evidence="1">
    <name type="scientific">human gut metagenome</name>
    <dbReference type="NCBI Taxonomy" id="408170"/>
    <lineage>
        <taxon>unclassified sequences</taxon>
        <taxon>metagenomes</taxon>
        <taxon>organismal metagenomes</taxon>
    </lineage>
</organism>
<dbReference type="AlphaFoldDB" id="W1YNW7"/>
<sequence>MIYIFNTYYAIFVRMDVICNLIILKTLCKYIKSKLDYLICFDPDFERLIIVLSLNNENLY</sequence>
<evidence type="ECO:0000313" key="1">
    <source>
        <dbReference type="EMBL" id="ETJ44177.1"/>
    </source>
</evidence>
<feature type="non-terminal residue" evidence="1">
    <location>
        <position position="60"/>
    </location>
</feature>
<reference evidence="1" key="1">
    <citation type="submission" date="2013-12" db="EMBL/GenBank/DDBJ databases">
        <title>A Varibaculum cambriense genome reconstructed from a premature infant gut community with otherwise low bacterial novelty that shifts toward anaerobic metabolism during the third week of life.</title>
        <authorList>
            <person name="Brown C.T."/>
            <person name="Sharon I."/>
            <person name="Thomas B.C."/>
            <person name="Castelle C.J."/>
            <person name="Morowitz M.J."/>
            <person name="Banfield J.F."/>
        </authorList>
    </citation>
    <scope>NUCLEOTIDE SEQUENCE</scope>
</reference>
<comment type="caution">
    <text evidence="1">The sequence shown here is derived from an EMBL/GenBank/DDBJ whole genome shotgun (WGS) entry which is preliminary data.</text>
</comment>
<name>W1YNW7_9ZZZZ</name>
<accession>W1YNW7</accession>
<proteinExistence type="predicted"/>
<protein>
    <submittedName>
        <fullName evidence="1">Uncharacterized protein</fullName>
    </submittedName>
</protein>
<gene>
    <name evidence="1" type="ORF">Q604_UNBC01797G0001</name>
</gene>
<dbReference type="EMBL" id="AZMM01001797">
    <property type="protein sequence ID" value="ETJ44177.1"/>
    <property type="molecule type" value="Genomic_DNA"/>
</dbReference>